<dbReference type="RefSeq" id="XP_008597884.1">
    <property type="nucleotide sequence ID" value="XM_008599662.1"/>
</dbReference>
<evidence type="ECO:0000313" key="4">
    <source>
        <dbReference type="Proteomes" id="UP000002762"/>
    </source>
</evidence>
<feature type="compositionally biased region" description="Basic and acidic residues" evidence="1">
    <location>
        <begin position="181"/>
        <end position="194"/>
    </location>
</feature>
<feature type="chain" id="PRO_5003781394" evidence="2">
    <location>
        <begin position="18"/>
        <end position="262"/>
    </location>
</feature>
<dbReference type="HOGENOM" id="CLU_092847_0_0_1"/>
<accession>J4W8T5</accession>
<evidence type="ECO:0000313" key="3">
    <source>
        <dbReference type="EMBL" id="EJP66625.1"/>
    </source>
</evidence>
<protein>
    <submittedName>
        <fullName evidence="3">LMW6DL protein</fullName>
    </submittedName>
</protein>
<gene>
    <name evidence="3" type="ORF">BBA_04565</name>
</gene>
<evidence type="ECO:0000256" key="2">
    <source>
        <dbReference type="SAM" id="SignalP"/>
    </source>
</evidence>
<feature type="compositionally biased region" description="Low complexity" evidence="1">
    <location>
        <begin position="33"/>
        <end position="46"/>
    </location>
</feature>
<sequence>MKVAAVIITSLMGYALAAPVDVDSNAPATSVDSNASAPTNTPSAPTSTPPAPIKTPPAPNSPEKICLSASAKVFLKCIKAPKRDEPKLDLHERCYKERDDAKASCLGHDAESELDDVDRKTEDVCTAPINRVFAQCKKDRVLKGIQADCEKDRDNAREECVKNKGLKPDQQETTPGTEEATPDKEEATPDKEEATQSCPSKPKEEATPIKEEATPIKEEVTPIKEEVTPIKEEVAPIKEEAAPVKEEAAQSCPSKPKPESDS</sequence>
<feature type="compositionally biased region" description="Basic and acidic residues" evidence="1">
    <location>
        <begin position="148"/>
        <end position="170"/>
    </location>
</feature>
<feature type="compositionally biased region" description="Basic and acidic residues" evidence="1">
    <location>
        <begin position="201"/>
        <end position="248"/>
    </location>
</feature>
<evidence type="ECO:0000256" key="1">
    <source>
        <dbReference type="SAM" id="MobiDB-lite"/>
    </source>
</evidence>
<dbReference type="Proteomes" id="UP000002762">
    <property type="component" value="Unassembled WGS sequence"/>
</dbReference>
<dbReference type="GeneID" id="19887577"/>
<feature type="signal peptide" evidence="2">
    <location>
        <begin position="1"/>
        <end position="17"/>
    </location>
</feature>
<feature type="region of interest" description="Disordered" evidence="1">
    <location>
        <begin position="148"/>
        <end position="262"/>
    </location>
</feature>
<proteinExistence type="predicted"/>
<keyword evidence="4" id="KW-1185">Reference proteome</keyword>
<dbReference type="EMBL" id="JH725159">
    <property type="protein sequence ID" value="EJP66625.1"/>
    <property type="molecule type" value="Genomic_DNA"/>
</dbReference>
<feature type="compositionally biased region" description="Pro residues" evidence="1">
    <location>
        <begin position="47"/>
        <end position="60"/>
    </location>
</feature>
<reference evidence="3 4" key="1">
    <citation type="journal article" date="2012" name="Sci. Rep.">
        <title>Genomic perspectives on the evolution of fungal entomopathogenicity in Beauveria bassiana.</title>
        <authorList>
            <person name="Xiao G."/>
            <person name="Ying S.H."/>
            <person name="Zheng P."/>
            <person name="Wang Z.L."/>
            <person name="Zhang S."/>
            <person name="Xie X.Q."/>
            <person name="Shang Y."/>
            <person name="St Leger R.J."/>
            <person name="Zhao G.P."/>
            <person name="Wang C."/>
            <person name="Feng M.G."/>
        </authorList>
    </citation>
    <scope>NUCLEOTIDE SEQUENCE [LARGE SCALE GENOMIC DNA]</scope>
    <source>
        <strain evidence="3 4">ARSEF 2860</strain>
    </source>
</reference>
<organism evidence="3 4">
    <name type="scientific">Beauveria bassiana (strain ARSEF 2860)</name>
    <name type="common">White muscardine disease fungus</name>
    <name type="synonym">Tritirachium shiotae</name>
    <dbReference type="NCBI Taxonomy" id="655819"/>
    <lineage>
        <taxon>Eukaryota</taxon>
        <taxon>Fungi</taxon>
        <taxon>Dikarya</taxon>
        <taxon>Ascomycota</taxon>
        <taxon>Pezizomycotina</taxon>
        <taxon>Sordariomycetes</taxon>
        <taxon>Hypocreomycetidae</taxon>
        <taxon>Hypocreales</taxon>
        <taxon>Cordycipitaceae</taxon>
        <taxon>Beauveria</taxon>
    </lineage>
</organism>
<dbReference type="InParanoid" id="J4W8T5"/>
<dbReference type="AlphaFoldDB" id="J4W8T5"/>
<keyword evidence="2" id="KW-0732">Signal</keyword>
<name>J4W8T5_BEAB2</name>
<feature type="region of interest" description="Disordered" evidence="1">
    <location>
        <begin position="24"/>
        <end position="62"/>
    </location>
</feature>